<comment type="caution">
    <text evidence="3">The sequence shown here is derived from an EMBL/GenBank/DDBJ whole genome shotgun (WGS) entry which is preliminary data.</text>
</comment>
<dbReference type="CDD" id="cd00093">
    <property type="entry name" value="HTH_XRE"/>
    <property type="match status" value="1"/>
</dbReference>
<proteinExistence type="predicted"/>
<dbReference type="EMBL" id="JAPFCC010000001">
    <property type="protein sequence ID" value="MCW7554488.1"/>
    <property type="molecule type" value="Genomic_DNA"/>
</dbReference>
<evidence type="ECO:0000259" key="2">
    <source>
        <dbReference type="PROSITE" id="PS50943"/>
    </source>
</evidence>
<dbReference type="Proteomes" id="UP001209854">
    <property type="component" value="Unassembled WGS sequence"/>
</dbReference>
<dbReference type="PANTHER" id="PTHR36924">
    <property type="entry name" value="ANTITOXIN HIGA-1"/>
    <property type="match status" value="1"/>
</dbReference>
<dbReference type="PANTHER" id="PTHR36924:SF1">
    <property type="entry name" value="ANTITOXIN HIGA-1"/>
    <property type="match status" value="1"/>
</dbReference>
<sequence>MTRIPTNRPPTHPGEMLLEEFLLPMNITQRELASAIHVPYQRVNELVNGKRGITPSTALRLARFLGMSPDFWLNLQLRWDLYKVQQAEKDDIDRIEVFTKRSA</sequence>
<evidence type="ECO:0000256" key="1">
    <source>
        <dbReference type="ARBA" id="ARBA00023125"/>
    </source>
</evidence>
<dbReference type="Gene3D" id="1.10.260.40">
    <property type="entry name" value="lambda repressor-like DNA-binding domains"/>
    <property type="match status" value="1"/>
</dbReference>
<protein>
    <submittedName>
        <fullName evidence="3">HigA family addiction module antitoxin</fullName>
    </submittedName>
</protein>
<feature type="domain" description="HTH cro/C1-type" evidence="2">
    <location>
        <begin position="18"/>
        <end position="72"/>
    </location>
</feature>
<reference evidence="3 4" key="1">
    <citation type="submission" date="2022-10" db="EMBL/GenBank/DDBJ databases">
        <title>High-quality genome sequences of two octocoral-associated bacteria, Endozoicomonas euniceicola EF212 and Endozoicomonas gorgoniicola PS125.</title>
        <authorList>
            <person name="Chiou Y.-J."/>
            <person name="Chen Y.-H."/>
        </authorList>
    </citation>
    <scope>NUCLEOTIDE SEQUENCE [LARGE SCALE GENOMIC DNA]</scope>
    <source>
        <strain evidence="3 4">PS125</strain>
    </source>
</reference>
<dbReference type="InterPro" id="IPR001387">
    <property type="entry name" value="Cro/C1-type_HTH"/>
</dbReference>
<dbReference type="InterPro" id="IPR010982">
    <property type="entry name" value="Lambda_DNA-bd_dom_sf"/>
</dbReference>
<keyword evidence="1" id="KW-0238">DNA-binding</keyword>
<dbReference type="InterPro" id="IPR013430">
    <property type="entry name" value="Toxin_antidote_HigA"/>
</dbReference>
<keyword evidence="4" id="KW-1185">Reference proteome</keyword>
<dbReference type="RefSeq" id="WP_262564242.1">
    <property type="nucleotide sequence ID" value="NZ_JAPFCC010000001.1"/>
</dbReference>
<evidence type="ECO:0000313" key="3">
    <source>
        <dbReference type="EMBL" id="MCW7554488.1"/>
    </source>
</evidence>
<accession>A0ABT3MZH0</accession>
<dbReference type="SUPFAM" id="SSF47413">
    <property type="entry name" value="lambda repressor-like DNA-binding domains"/>
    <property type="match status" value="1"/>
</dbReference>
<organism evidence="3 4">
    <name type="scientific">Endozoicomonas gorgoniicola</name>
    <dbReference type="NCBI Taxonomy" id="1234144"/>
    <lineage>
        <taxon>Bacteria</taxon>
        <taxon>Pseudomonadati</taxon>
        <taxon>Pseudomonadota</taxon>
        <taxon>Gammaproteobacteria</taxon>
        <taxon>Oceanospirillales</taxon>
        <taxon>Endozoicomonadaceae</taxon>
        <taxon>Endozoicomonas</taxon>
    </lineage>
</organism>
<dbReference type="PROSITE" id="PS50943">
    <property type="entry name" value="HTH_CROC1"/>
    <property type="match status" value="1"/>
</dbReference>
<dbReference type="Pfam" id="PF01381">
    <property type="entry name" value="HTH_3"/>
    <property type="match status" value="1"/>
</dbReference>
<gene>
    <name evidence="3" type="ORF">NX722_18035</name>
</gene>
<dbReference type="SMART" id="SM00530">
    <property type="entry name" value="HTH_XRE"/>
    <property type="match status" value="1"/>
</dbReference>
<name>A0ABT3MZH0_9GAMM</name>
<dbReference type="NCBIfam" id="TIGR02607">
    <property type="entry name" value="antidote_HigA"/>
    <property type="match status" value="1"/>
</dbReference>
<evidence type="ECO:0000313" key="4">
    <source>
        <dbReference type="Proteomes" id="UP001209854"/>
    </source>
</evidence>